<evidence type="ECO:0000256" key="2">
    <source>
        <dbReference type="SAM" id="MobiDB-lite"/>
    </source>
</evidence>
<feature type="domain" description="Nudix hydrolase" evidence="3">
    <location>
        <begin position="1"/>
        <end position="150"/>
    </location>
</feature>
<dbReference type="InterPro" id="IPR020084">
    <property type="entry name" value="NUDIX_hydrolase_CS"/>
</dbReference>
<proteinExistence type="predicted"/>
<dbReference type="PANTHER" id="PTHR21340">
    <property type="entry name" value="DIADENOSINE 5,5-P1,P4-TETRAPHOSPHATE PYROPHOSPHOHYDROLASE MUTT"/>
    <property type="match status" value="1"/>
</dbReference>
<accession>A0ABX8S8I7</accession>
<feature type="compositionally biased region" description="Basic and acidic residues" evidence="2">
    <location>
        <begin position="161"/>
        <end position="182"/>
    </location>
</feature>
<organism evidence="4 5">
    <name type="scientific">Skermania pinensis</name>
    <dbReference type="NCBI Taxonomy" id="39122"/>
    <lineage>
        <taxon>Bacteria</taxon>
        <taxon>Bacillati</taxon>
        <taxon>Actinomycetota</taxon>
        <taxon>Actinomycetes</taxon>
        <taxon>Mycobacteriales</taxon>
        <taxon>Gordoniaceae</taxon>
        <taxon>Skermania</taxon>
    </lineage>
</organism>
<protein>
    <submittedName>
        <fullName evidence="4">NUDIX domain-containing protein</fullName>
    </submittedName>
</protein>
<dbReference type="Gene3D" id="3.90.79.10">
    <property type="entry name" value="Nucleoside Triphosphate Pyrophosphohydrolase"/>
    <property type="match status" value="1"/>
</dbReference>
<dbReference type="InterPro" id="IPR000086">
    <property type="entry name" value="NUDIX_hydrolase_dom"/>
</dbReference>
<dbReference type="RefSeq" id="WP_083529768.1">
    <property type="nucleotide sequence ID" value="NZ_CBCRUZ010000020.1"/>
</dbReference>
<dbReference type="CDD" id="cd04662">
    <property type="entry name" value="NUDIX_Hydrolase"/>
    <property type="match status" value="1"/>
</dbReference>
<dbReference type="PROSITE" id="PS00893">
    <property type="entry name" value="NUDIX_BOX"/>
    <property type="match status" value="1"/>
</dbReference>
<name>A0ABX8S8I7_9ACTN</name>
<dbReference type="PANTHER" id="PTHR21340:SF7">
    <property type="entry name" value="NUDIX HYDROLASE DOMAIN-CONTAINING PROTEIN"/>
    <property type="match status" value="1"/>
</dbReference>
<sequence length="182" mass="19891">MVLHSAGILLYRQDADRVRVFLAHIGGPLWAGKDERAWTIPKGLLAADEEPRAAAVREFTEETGAPPPDGELIELGTFRQAGGKRVTAYALCADFDAMTLAGNTFQMEWPPRSGQIREFPEVDRADWFDLDTAADKLVRGQVPMLAALSTLVDGVPTAAADRSEQVPPIDERGEQPDDRGLH</sequence>
<dbReference type="PROSITE" id="PS51462">
    <property type="entry name" value="NUDIX"/>
    <property type="match status" value="1"/>
</dbReference>
<dbReference type="InterPro" id="IPR015797">
    <property type="entry name" value="NUDIX_hydrolase-like_dom_sf"/>
</dbReference>
<evidence type="ECO:0000313" key="4">
    <source>
        <dbReference type="EMBL" id="QXQ14183.1"/>
    </source>
</evidence>
<gene>
    <name evidence="4" type="ORF">KV203_01695</name>
</gene>
<evidence type="ECO:0000256" key="1">
    <source>
        <dbReference type="ARBA" id="ARBA00022801"/>
    </source>
</evidence>
<keyword evidence="5" id="KW-1185">Reference proteome</keyword>
<feature type="region of interest" description="Disordered" evidence="2">
    <location>
        <begin position="158"/>
        <end position="182"/>
    </location>
</feature>
<dbReference type="SUPFAM" id="SSF55811">
    <property type="entry name" value="Nudix"/>
    <property type="match status" value="1"/>
</dbReference>
<evidence type="ECO:0000313" key="5">
    <source>
        <dbReference type="Proteomes" id="UP000887023"/>
    </source>
</evidence>
<keyword evidence="1" id="KW-0378">Hydrolase</keyword>
<dbReference type="Pfam" id="PF00293">
    <property type="entry name" value="NUDIX"/>
    <property type="match status" value="1"/>
</dbReference>
<dbReference type="InterPro" id="IPR051325">
    <property type="entry name" value="Nudix_hydrolase_domain"/>
</dbReference>
<dbReference type="Proteomes" id="UP000887023">
    <property type="component" value="Chromosome"/>
</dbReference>
<dbReference type="EMBL" id="CP079105">
    <property type="protein sequence ID" value="QXQ14183.1"/>
    <property type="molecule type" value="Genomic_DNA"/>
</dbReference>
<evidence type="ECO:0000259" key="3">
    <source>
        <dbReference type="PROSITE" id="PS51462"/>
    </source>
</evidence>
<reference evidence="4" key="1">
    <citation type="submission" date="2021-07" db="EMBL/GenBank/DDBJ databases">
        <title>Candidatus Kaistella beijingensis sp. nov. isolated from a municipal wastewater treatment plant is involved in sludge foaming.</title>
        <authorList>
            <person name="Song Y."/>
            <person name="Liu S.-J."/>
        </authorList>
    </citation>
    <scope>NUCLEOTIDE SEQUENCE</scope>
    <source>
        <strain evidence="4">DSM 43998</strain>
    </source>
</reference>